<dbReference type="EMBL" id="CAJOAZ010031571">
    <property type="protein sequence ID" value="CAF4440973.1"/>
    <property type="molecule type" value="Genomic_DNA"/>
</dbReference>
<dbReference type="AlphaFoldDB" id="A0A820RQR9"/>
<accession>A0A820RQR9</accession>
<name>A0A820RQR9_9BILA</name>
<protein>
    <submittedName>
        <fullName evidence="2">Uncharacterized protein</fullName>
    </submittedName>
</protein>
<gene>
    <name evidence="2" type="ORF">OXD698_LOCUS53816</name>
</gene>
<reference evidence="2" key="1">
    <citation type="submission" date="2021-02" db="EMBL/GenBank/DDBJ databases">
        <authorList>
            <person name="Nowell W R."/>
        </authorList>
    </citation>
    <scope>NUCLEOTIDE SEQUENCE</scope>
</reference>
<proteinExistence type="predicted"/>
<sequence>QITSTSLSSSLPTTSLSSSSITTAVPGQ</sequence>
<feature type="non-terminal residue" evidence="2">
    <location>
        <position position="1"/>
    </location>
</feature>
<evidence type="ECO:0000256" key="1">
    <source>
        <dbReference type="SAM" id="MobiDB-lite"/>
    </source>
</evidence>
<evidence type="ECO:0000313" key="2">
    <source>
        <dbReference type="EMBL" id="CAF4440973.1"/>
    </source>
</evidence>
<feature type="region of interest" description="Disordered" evidence="1">
    <location>
        <begin position="1"/>
        <end position="28"/>
    </location>
</feature>
<comment type="caution">
    <text evidence="2">The sequence shown here is derived from an EMBL/GenBank/DDBJ whole genome shotgun (WGS) entry which is preliminary data.</text>
</comment>
<organism evidence="2 3">
    <name type="scientific">Adineta steineri</name>
    <dbReference type="NCBI Taxonomy" id="433720"/>
    <lineage>
        <taxon>Eukaryota</taxon>
        <taxon>Metazoa</taxon>
        <taxon>Spiralia</taxon>
        <taxon>Gnathifera</taxon>
        <taxon>Rotifera</taxon>
        <taxon>Eurotatoria</taxon>
        <taxon>Bdelloidea</taxon>
        <taxon>Adinetida</taxon>
        <taxon>Adinetidae</taxon>
        <taxon>Adineta</taxon>
    </lineage>
</organism>
<evidence type="ECO:0000313" key="3">
    <source>
        <dbReference type="Proteomes" id="UP000663844"/>
    </source>
</evidence>
<dbReference type="Proteomes" id="UP000663844">
    <property type="component" value="Unassembled WGS sequence"/>
</dbReference>